<evidence type="ECO:0000313" key="2">
    <source>
        <dbReference type="EMBL" id="CAF1380735.1"/>
    </source>
</evidence>
<gene>
    <name evidence="2" type="ORF">GPM918_LOCUS32315</name>
    <name evidence="3" type="ORF">OVA965_LOCUS43509</name>
    <name evidence="4" type="ORF">SRO942_LOCUS32982</name>
    <name evidence="5" type="ORF">TMI583_LOCUS45813</name>
</gene>
<dbReference type="EMBL" id="CAJNOK010057673">
    <property type="protein sequence ID" value="CAF1627050.1"/>
    <property type="molecule type" value="Genomic_DNA"/>
</dbReference>
<dbReference type="EMBL" id="CAJOBA010083028">
    <property type="protein sequence ID" value="CAF4450723.1"/>
    <property type="molecule type" value="Genomic_DNA"/>
</dbReference>
<comment type="caution">
    <text evidence="2">The sequence shown here is derived from an EMBL/GenBank/DDBJ whole genome shotgun (WGS) entry which is preliminary data.</text>
</comment>
<reference evidence="2" key="1">
    <citation type="submission" date="2021-02" db="EMBL/GenBank/DDBJ databases">
        <authorList>
            <person name="Nowell W R."/>
        </authorList>
    </citation>
    <scope>NUCLEOTIDE SEQUENCE</scope>
</reference>
<dbReference type="AlphaFoldDB" id="A0A815JGL5"/>
<feature type="region of interest" description="Disordered" evidence="1">
    <location>
        <begin position="1"/>
        <end position="46"/>
    </location>
</feature>
<name>A0A815JGL5_9BILA</name>
<evidence type="ECO:0000313" key="5">
    <source>
        <dbReference type="EMBL" id="CAF4450723.1"/>
    </source>
</evidence>
<evidence type="ECO:0000256" key="1">
    <source>
        <dbReference type="SAM" id="MobiDB-lite"/>
    </source>
</evidence>
<evidence type="ECO:0000313" key="6">
    <source>
        <dbReference type="Proteomes" id="UP000663829"/>
    </source>
</evidence>
<evidence type="ECO:0000313" key="3">
    <source>
        <dbReference type="EMBL" id="CAF1627050.1"/>
    </source>
</evidence>
<accession>A0A815JGL5</accession>
<keyword evidence="6" id="KW-1185">Reference proteome</keyword>
<sequence>MQNKTSTPKRNRLEVSDGHIGGIKRQNNQTVNRFDRQASSPPLLPQRQYKVPFEQMRLAVAHNLPCFTINFTDKARKLSVVYIAEQLTVRLF</sequence>
<dbReference type="Proteomes" id="UP000681722">
    <property type="component" value="Unassembled WGS sequence"/>
</dbReference>
<proteinExistence type="predicted"/>
<dbReference type="EMBL" id="CAJNOQ010016428">
    <property type="protein sequence ID" value="CAF1380735.1"/>
    <property type="molecule type" value="Genomic_DNA"/>
</dbReference>
<protein>
    <submittedName>
        <fullName evidence="2">Uncharacterized protein</fullName>
    </submittedName>
</protein>
<feature type="compositionally biased region" description="Polar residues" evidence="1">
    <location>
        <begin position="25"/>
        <end position="40"/>
    </location>
</feature>
<dbReference type="EMBL" id="CAJOBC010081302">
    <property type="protein sequence ID" value="CAF4275245.1"/>
    <property type="molecule type" value="Genomic_DNA"/>
</dbReference>
<dbReference type="Proteomes" id="UP000682733">
    <property type="component" value="Unassembled WGS sequence"/>
</dbReference>
<evidence type="ECO:0000313" key="4">
    <source>
        <dbReference type="EMBL" id="CAF4275245.1"/>
    </source>
</evidence>
<organism evidence="2 6">
    <name type="scientific">Didymodactylos carnosus</name>
    <dbReference type="NCBI Taxonomy" id="1234261"/>
    <lineage>
        <taxon>Eukaryota</taxon>
        <taxon>Metazoa</taxon>
        <taxon>Spiralia</taxon>
        <taxon>Gnathifera</taxon>
        <taxon>Rotifera</taxon>
        <taxon>Eurotatoria</taxon>
        <taxon>Bdelloidea</taxon>
        <taxon>Philodinida</taxon>
        <taxon>Philodinidae</taxon>
        <taxon>Didymodactylos</taxon>
    </lineage>
</organism>
<dbReference type="Proteomes" id="UP000677228">
    <property type="component" value="Unassembled WGS sequence"/>
</dbReference>
<dbReference type="Proteomes" id="UP000663829">
    <property type="component" value="Unassembled WGS sequence"/>
</dbReference>